<dbReference type="Proteomes" id="UP000229839">
    <property type="component" value="Unassembled WGS sequence"/>
</dbReference>
<dbReference type="GO" id="GO:0003677">
    <property type="term" value="F:DNA binding"/>
    <property type="evidence" value="ECO:0007669"/>
    <property type="project" value="InterPro"/>
</dbReference>
<dbReference type="PROSITE" id="PS50943">
    <property type="entry name" value="HTH_CROC1"/>
    <property type="match status" value="1"/>
</dbReference>
<dbReference type="InterPro" id="IPR001387">
    <property type="entry name" value="Cro/C1-type_HTH"/>
</dbReference>
<dbReference type="RefSeq" id="WP_100128398.1">
    <property type="nucleotide sequence ID" value="NZ_CADDYI010000003.1"/>
</dbReference>
<dbReference type="EMBL" id="NJGE01000003">
    <property type="protein sequence ID" value="PIT69766.1"/>
    <property type="molecule type" value="Genomic_DNA"/>
</dbReference>
<reference evidence="2 3" key="1">
    <citation type="submission" date="2017-06" db="EMBL/GenBank/DDBJ databases">
        <title>Draft genome of Bartonella tribocorum strain L103, isolated from a rodent in Laos.</title>
        <authorList>
            <person name="Hadjadj L."/>
            <person name="Jiyipong T."/>
            <person name="Morand S."/>
            <person name="Diene S.M."/>
            <person name="Rolain J.-M."/>
        </authorList>
    </citation>
    <scope>NUCLEOTIDE SEQUENCE [LARGE SCALE GENOMIC DNA]</scope>
    <source>
        <strain evidence="2 3">L103</strain>
    </source>
</reference>
<evidence type="ECO:0000313" key="3">
    <source>
        <dbReference type="Proteomes" id="UP000229839"/>
    </source>
</evidence>
<comment type="caution">
    <text evidence="2">The sequence shown here is derived from an EMBL/GenBank/DDBJ whole genome shotgun (WGS) entry which is preliminary data.</text>
</comment>
<feature type="domain" description="HTH cro/C1-type" evidence="1">
    <location>
        <begin position="4"/>
        <end position="58"/>
    </location>
</feature>
<organism evidence="2 3">
    <name type="scientific">Bartonella tribocorum</name>
    <dbReference type="NCBI Taxonomy" id="85701"/>
    <lineage>
        <taxon>Bacteria</taxon>
        <taxon>Pseudomonadati</taxon>
        <taxon>Pseudomonadota</taxon>
        <taxon>Alphaproteobacteria</taxon>
        <taxon>Hyphomicrobiales</taxon>
        <taxon>Bartonellaceae</taxon>
        <taxon>Bartonella</taxon>
    </lineage>
</organism>
<evidence type="ECO:0000313" key="2">
    <source>
        <dbReference type="EMBL" id="PIT69766.1"/>
    </source>
</evidence>
<dbReference type="Pfam" id="PF01381">
    <property type="entry name" value="HTH_3"/>
    <property type="match status" value="1"/>
</dbReference>
<dbReference type="InterPro" id="IPR010982">
    <property type="entry name" value="Lambda_DNA-bd_dom_sf"/>
</dbReference>
<sequence length="100" mass="11659">MNNLKFFRQKVGLTSKELAELVGTSQPQIFRLENGQRKLTKEWAVRLAPHLKITPKQLLFSGNKPNSLDEQIEDMLEHLSYDNKVKLLDLLSSFYQDKKE</sequence>
<name>A0A2M6UU95_9HYPH</name>
<gene>
    <name evidence="2" type="ORF">CER18_01740</name>
</gene>
<dbReference type="AlphaFoldDB" id="A0A2M6UU95"/>
<dbReference type="OrthoDB" id="528805at2"/>
<dbReference type="SMART" id="SM00530">
    <property type="entry name" value="HTH_XRE"/>
    <property type="match status" value="1"/>
</dbReference>
<dbReference type="CDD" id="cd00093">
    <property type="entry name" value="HTH_XRE"/>
    <property type="match status" value="1"/>
</dbReference>
<proteinExistence type="predicted"/>
<dbReference type="Gene3D" id="1.10.260.40">
    <property type="entry name" value="lambda repressor-like DNA-binding domains"/>
    <property type="match status" value="1"/>
</dbReference>
<dbReference type="SUPFAM" id="SSF47413">
    <property type="entry name" value="lambda repressor-like DNA-binding domains"/>
    <property type="match status" value="1"/>
</dbReference>
<protein>
    <submittedName>
        <fullName evidence="2">Transcriptional regulator</fullName>
    </submittedName>
</protein>
<accession>A0A2M6UU95</accession>
<evidence type="ECO:0000259" key="1">
    <source>
        <dbReference type="PROSITE" id="PS50943"/>
    </source>
</evidence>